<evidence type="ECO:0000256" key="3">
    <source>
        <dbReference type="ARBA" id="ARBA00023157"/>
    </source>
</evidence>
<keyword evidence="2 11" id="KW-0732">Signal</keyword>
<evidence type="ECO:0000256" key="1">
    <source>
        <dbReference type="ARBA" id="ARBA00008139"/>
    </source>
</evidence>
<keyword evidence="10" id="KW-0472">Membrane</keyword>
<feature type="signal peptide" evidence="11">
    <location>
        <begin position="1"/>
        <end position="26"/>
    </location>
</feature>
<comment type="caution">
    <text evidence="12">The sequence shown here is derived from an EMBL/GenBank/DDBJ whole genome shotgun (WGS) entry which is preliminary data.</text>
</comment>
<reference evidence="12 13" key="1">
    <citation type="submission" date="2024-05" db="EMBL/GenBank/DDBJ databases">
        <title>Genetic variation in Jamaican populations of the coffee berry borer (Hypothenemus hampei).</title>
        <authorList>
            <person name="Errbii M."/>
            <person name="Myrie A."/>
        </authorList>
    </citation>
    <scope>NUCLEOTIDE SEQUENCE [LARGE SCALE GENOMIC DNA]</scope>
    <source>
        <strain evidence="12">JA-Hopewell-2020-01-JO</strain>
        <tissue evidence="12">Whole body</tissue>
    </source>
</reference>
<feature type="disulfide bond" evidence="6 9">
    <location>
        <begin position="325"/>
        <end position="343"/>
    </location>
</feature>
<feature type="binding site" evidence="5">
    <location>
        <position position="386"/>
    </location>
    <ligand>
        <name>Zn(2+)</name>
        <dbReference type="ChEBI" id="CHEBI:29105"/>
        <label>1</label>
        <note>catalytic</note>
    </ligand>
</feature>
<evidence type="ECO:0000256" key="9">
    <source>
        <dbReference type="PROSITE-ProRule" id="PRU01355"/>
    </source>
</evidence>
<evidence type="ECO:0000256" key="7">
    <source>
        <dbReference type="PIRSR" id="PIRSR601548-5"/>
    </source>
</evidence>
<evidence type="ECO:0000256" key="8">
    <source>
        <dbReference type="PIRSR" id="PIRSR601548-8"/>
    </source>
</evidence>
<evidence type="ECO:0000313" key="12">
    <source>
        <dbReference type="EMBL" id="KAL1506259.1"/>
    </source>
</evidence>
<evidence type="ECO:0000256" key="11">
    <source>
        <dbReference type="SAM" id="SignalP"/>
    </source>
</evidence>
<feature type="chain" id="PRO_5044882303" description="Angiotensin-converting enzyme" evidence="11">
    <location>
        <begin position="27"/>
        <end position="672"/>
    </location>
</feature>
<evidence type="ECO:0000256" key="5">
    <source>
        <dbReference type="PIRSR" id="PIRSR601548-3"/>
    </source>
</evidence>
<evidence type="ECO:0000256" key="6">
    <source>
        <dbReference type="PIRSR" id="PIRSR601548-4"/>
    </source>
</evidence>
<accession>A0ABD1EYZ5</accession>
<dbReference type="InterPro" id="IPR001548">
    <property type="entry name" value="Peptidase_M2"/>
</dbReference>
<feature type="transmembrane region" description="Helical" evidence="10">
    <location>
        <begin position="636"/>
        <end position="659"/>
    </location>
</feature>
<evidence type="ECO:0000313" key="13">
    <source>
        <dbReference type="Proteomes" id="UP001566132"/>
    </source>
</evidence>
<dbReference type="PROSITE" id="PS52011">
    <property type="entry name" value="PEPTIDASE_M2"/>
    <property type="match status" value="1"/>
</dbReference>
<dbReference type="PANTHER" id="PTHR10514">
    <property type="entry name" value="ANGIOTENSIN-CONVERTING ENZYME"/>
    <property type="match status" value="1"/>
</dbReference>
<comment type="similarity">
    <text evidence="1 9">Belongs to the peptidase M2 family.</text>
</comment>
<gene>
    <name evidence="12" type="ORF">ABEB36_005653</name>
</gene>
<evidence type="ECO:0000256" key="4">
    <source>
        <dbReference type="ARBA" id="ARBA00023180"/>
    </source>
</evidence>
<feature type="glycosylation site" description="N-linked (GlcNAc...) asparagine" evidence="7">
    <location>
        <position position="410"/>
    </location>
</feature>
<dbReference type="SUPFAM" id="SSF55486">
    <property type="entry name" value="Metalloproteases ('zincins'), catalytic domain"/>
    <property type="match status" value="1"/>
</dbReference>
<keyword evidence="10" id="KW-0812">Transmembrane</keyword>
<feature type="binding site" evidence="8">
    <location>
        <position position="386"/>
    </location>
    <ligand>
        <name>Zn(2+)</name>
        <dbReference type="ChEBI" id="CHEBI:29105"/>
        <label>2</label>
        <note>catalytic</note>
    </ligand>
</feature>
<evidence type="ECO:0000256" key="2">
    <source>
        <dbReference type="ARBA" id="ARBA00022729"/>
    </source>
</evidence>
<evidence type="ECO:0000256" key="10">
    <source>
        <dbReference type="SAM" id="Phobius"/>
    </source>
</evidence>
<keyword evidence="5" id="KW-0862">Zinc</keyword>
<comment type="caution">
    <text evidence="9">Lacks conserved residue(s) required for the propagation of feature annotation.</text>
</comment>
<protein>
    <recommendedName>
        <fullName evidence="14">Angiotensin-converting enzyme</fullName>
    </recommendedName>
</protein>
<dbReference type="PANTHER" id="PTHR10514:SF44">
    <property type="entry name" value="ANGIOTENSIN-CONVERTING ENZYME-RELATED"/>
    <property type="match status" value="1"/>
</dbReference>
<dbReference type="EMBL" id="JBDJPC010000004">
    <property type="protein sequence ID" value="KAL1506259.1"/>
    <property type="molecule type" value="Genomic_DNA"/>
</dbReference>
<keyword evidence="5" id="KW-0479">Metal-binding</keyword>
<name>A0ABD1EYZ5_HYPHA</name>
<evidence type="ECO:0008006" key="14">
    <source>
        <dbReference type="Google" id="ProtNLM"/>
    </source>
</evidence>
<organism evidence="12 13">
    <name type="scientific">Hypothenemus hampei</name>
    <name type="common">Coffee berry borer</name>
    <dbReference type="NCBI Taxonomy" id="57062"/>
    <lineage>
        <taxon>Eukaryota</taxon>
        <taxon>Metazoa</taxon>
        <taxon>Ecdysozoa</taxon>
        <taxon>Arthropoda</taxon>
        <taxon>Hexapoda</taxon>
        <taxon>Insecta</taxon>
        <taxon>Pterygota</taxon>
        <taxon>Neoptera</taxon>
        <taxon>Endopterygota</taxon>
        <taxon>Coleoptera</taxon>
        <taxon>Polyphaga</taxon>
        <taxon>Cucujiformia</taxon>
        <taxon>Curculionidae</taxon>
        <taxon>Scolytinae</taxon>
        <taxon>Hypothenemus</taxon>
    </lineage>
</organism>
<keyword evidence="13" id="KW-1185">Reference proteome</keyword>
<keyword evidence="3 6" id="KW-1015">Disulfide bond</keyword>
<dbReference type="Pfam" id="PF01401">
    <property type="entry name" value="Peptidase_M2"/>
    <property type="match status" value="1"/>
</dbReference>
<proteinExistence type="inferred from homology"/>
<dbReference type="AlphaFoldDB" id="A0ABD1EYZ5"/>
<keyword evidence="10" id="KW-1133">Transmembrane helix</keyword>
<keyword evidence="4 7" id="KW-0325">Glycoprotein</keyword>
<dbReference type="Proteomes" id="UP001566132">
    <property type="component" value="Unassembled WGS sequence"/>
</dbReference>
<sequence length="672" mass="78253">MTFYQQLLRVLSICLIWFICMQLVQSQDNESERVDAELQIDDLELIDLCEDIANAKKTAFFSQNYTDKIEQAQRYGTILKSHYDILRTFTDVSLEVERNLTYQVKPGDSLLPQDKWNNFVLFQNELEERTRQIKFHCQNKSEVCLSGKSDYFNQLNTKRDVKTLKDIWESWHNVYNDTKRYNDQLEYIKQATLLNGFETVKDYWEALVDFPGGYEQADTFWHEISPFYEKLQSFIKNRIFQYYHLGNVTEKIPVYLLGGNFGTDWSLIADVVLPEPQLHYDVELYLKYKSSKEVYKYSENMVQNLGFSSLGDKFWTNSRFNSSICGPELFEFCNQGYTEVIDCNKTSWSSYLNAQETALKIALNNLDYTSLPRYNLRYCAIDDAMEKLGSILAIEGLKSHGITTTTNPENETTQMTKLLLTALRVMPKLAYSFMADKWRMEILEQNITNIAGSWWSFRGKYTGVQGVSNKEKEYLDDPKIVSNRPYISEFFGTLIAFQLHYYYKDRVEESHLIEKAIQEDETFITLLRKRHTTDWPYLLSIHYGLDLSTTELLEYFKPLETYFQTAPSEQVPIVTTPTTTELPENISSTLGPLIKMEVNLQPDIIVNDQPKLNTSTLNVGADTVKTANMGDSHETMYLGLGILIIVACLLLVAFGYTRLRRKRRTNNRRFDS</sequence>